<evidence type="ECO:0000256" key="3">
    <source>
        <dbReference type="PROSITE-ProRule" id="PRU00175"/>
    </source>
</evidence>
<dbReference type="STRING" id="35570.A0A1I8Q2C4"/>
<evidence type="ECO:0000259" key="4">
    <source>
        <dbReference type="PROSITE" id="PS50089"/>
    </source>
</evidence>
<dbReference type="EnsemblMetazoa" id="SCAU013223-RA">
    <property type="protein sequence ID" value="SCAU013223-PA"/>
    <property type="gene ID" value="SCAU013223"/>
</dbReference>
<protein>
    <recommendedName>
        <fullName evidence="4">RING-type domain-containing protein</fullName>
    </recommendedName>
</protein>
<proteinExistence type="predicted"/>
<evidence type="ECO:0000256" key="2">
    <source>
        <dbReference type="ARBA" id="ARBA00022833"/>
    </source>
</evidence>
<dbReference type="InterPro" id="IPR013083">
    <property type="entry name" value="Znf_RING/FYVE/PHD"/>
</dbReference>
<dbReference type="KEGG" id="scac:106090808"/>
<organism evidence="5 6">
    <name type="scientific">Stomoxys calcitrans</name>
    <name type="common">Stable fly</name>
    <name type="synonym">Conops calcitrans</name>
    <dbReference type="NCBI Taxonomy" id="35570"/>
    <lineage>
        <taxon>Eukaryota</taxon>
        <taxon>Metazoa</taxon>
        <taxon>Ecdysozoa</taxon>
        <taxon>Arthropoda</taxon>
        <taxon>Hexapoda</taxon>
        <taxon>Insecta</taxon>
        <taxon>Pterygota</taxon>
        <taxon>Neoptera</taxon>
        <taxon>Endopterygota</taxon>
        <taxon>Diptera</taxon>
        <taxon>Brachycera</taxon>
        <taxon>Muscomorpha</taxon>
        <taxon>Muscoidea</taxon>
        <taxon>Muscidae</taxon>
        <taxon>Stomoxys</taxon>
    </lineage>
</organism>
<gene>
    <name evidence="5" type="primary">106090808</name>
</gene>
<accession>A0A1I8Q2C4</accession>
<keyword evidence="6" id="KW-1185">Reference proteome</keyword>
<dbReference type="AlphaFoldDB" id="A0A1I8Q2C4"/>
<dbReference type="OrthoDB" id="1925699at2759"/>
<dbReference type="SUPFAM" id="SSF57850">
    <property type="entry name" value="RING/U-box"/>
    <property type="match status" value="1"/>
</dbReference>
<keyword evidence="1 3" id="KW-0863">Zinc-finger</keyword>
<keyword evidence="1 3" id="KW-0479">Metal-binding</keyword>
<name>A0A1I8Q2C4_STOCA</name>
<dbReference type="PROSITE" id="PS50089">
    <property type="entry name" value="ZF_RING_2"/>
    <property type="match status" value="1"/>
</dbReference>
<feature type="domain" description="RING-type" evidence="4">
    <location>
        <begin position="8"/>
        <end position="49"/>
    </location>
</feature>
<evidence type="ECO:0000313" key="6">
    <source>
        <dbReference type="Proteomes" id="UP000095300"/>
    </source>
</evidence>
<dbReference type="Gene3D" id="3.30.40.10">
    <property type="entry name" value="Zinc/RING finger domain, C3HC4 (zinc finger)"/>
    <property type="match status" value="1"/>
</dbReference>
<dbReference type="VEuPathDB" id="VectorBase:SCAU013223"/>
<evidence type="ECO:0000313" key="5">
    <source>
        <dbReference type="EnsemblMetazoa" id="SCAU013223-PA"/>
    </source>
</evidence>
<keyword evidence="2" id="KW-0862">Zinc</keyword>
<dbReference type="SMART" id="SM00184">
    <property type="entry name" value="RING"/>
    <property type="match status" value="1"/>
</dbReference>
<dbReference type="InterPro" id="IPR006616">
    <property type="entry name" value="DM9_repeat"/>
</dbReference>
<dbReference type="InterPro" id="IPR001841">
    <property type="entry name" value="Znf_RING"/>
</dbReference>
<dbReference type="PANTHER" id="PTHR31649:SF10">
    <property type="entry name" value="IP19903P-RELATED"/>
    <property type="match status" value="1"/>
</dbReference>
<dbReference type="SMART" id="SM00696">
    <property type="entry name" value="DM9"/>
    <property type="match status" value="2"/>
</dbReference>
<dbReference type="Pfam" id="PF11901">
    <property type="entry name" value="DM9"/>
    <property type="match status" value="1"/>
</dbReference>
<dbReference type="GO" id="GO:0008270">
    <property type="term" value="F:zinc ion binding"/>
    <property type="evidence" value="ECO:0007669"/>
    <property type="project" value="UniProtKB-KW"/>
</dbReference>
<dbReference type="PANTHER" id="PTHR31649">
    <property type="entry name" value="AGAP009604-PA"/>
    <property type="match status" value="1"/>
</dbReference>
<dbReference type="Pfam" id="PF13639">
    <property type="entry name" value="zf-RING_2"/>
    <property type="match status" value="1"/>
</dbReference>
<reference evidence="5" key="1">
    <citation type="submission" date="2020-05" db="UniProtKB">
        <authorList>
            <consortium name="EnsemblMetazoa"/>
        </authorList>
    </citation>
    <scope>IDENTIFICATION</scope>
    <source>
        <strain evidence="5">USDA</strain>
    </source>
</reference>
<sequence length="246" mass="28274">MSTLNVLCGICSEFYTNTDKIYVTRCGHVFHQQCLFHWLQVSHTCPQCRDGCLRHQCRRIYLNFEPLREDELKCEDTSEISNKLSGYEWIAVDWEMDDELLKTFAFHFGTDENGNNIYCARGFHKGDIIPAYYSPSKRGVLAPWGFKSHLLTHNIEILDISCDGAAEYKWVHASNGDLPENALATGHTSYGEPLYTARAEHNGNLLYGKLHRQYKMAYVPYGDEELCKSQYEVLVRISKLQNSPSN</sequence>
<evidence type="ECO:0000256" key="1">
    <source>
        <dbReference type="ARBA" id="ARBA00022771"/>
    </source>
</evidence>
<dbReference type="Proteomes" id="UP000095300">
    <property type="component" value="Unassembled WGS sequence"/>
</dbReference>